<protein>
    <submittedName>
        <fullName evidence="1">Uncharacterized protein</fullName>
    </submittedName>
</protein>
<keyword evidence="2" id="KW-1185">Reference proteome</keyword>
<name>U5VP96_9ACTN</name>
<dbReference type="STRING" id="1246995.AFR_02495"/>
<dbReference type="Proteomes" id="UP000017746">
    <property type="component" value="Chromosome"/>
</dbReference>
<dbReference type="HOGENOM" id="CLU_1727433_0_0_11"/>
<evidence type="ECO:0000313" key="1">
    <source>
        <dbReference type="EMBL" id="AGZ38788.1"/>
    </source>
</evidence>
<dbReference type="EMBL" id="CP006272">
    <property type="protein sequence ID" value="AGZ38788.1"/>
    <property type="molecule type" value="Genomic_DNA"/>
</dbReference>
<proteinExistence type="predicted"/>
<dbReference type="AlphaFoldDB" id="U5VP96"/>
<gene>
    <name evidence="1" type="ORF">AFR_02495</name>
</gene>
<reference evidence="1 2" key="1">
    <citation type="journal article" date="2014" name="J. Biotechnol.">
        <title>Complete genome sequence of the actinobacterium Actinoplanes friuliensis HAG 010964, producer of the lipopeptide antibiotic friulimycin.</title>
        <authorList>
            <person name="Ruckert C."/>
            <person name="Szczepanowski R."/>
            <person name="Albersmeier A."/>
            <person name="Goesmann A."/>
            <person name="Fischer N."/>
            <person name="Steinkamper A."/>
            <person name="Puhler A."/>
            <person name="Biener R."/>
            <person name="Schwartz D."/>
            <person name="Kalinowski J."/>
        </authorList>
    </citation>
    <scope>NUCLEOTIDE SEQUENCE [LARGE SCALE GENOMIC DNA]</scope>
    <source>
        <strain evidence="1 2">DSM 7358</strain>
    </source>
</reference>
<organism evidence="1 2">
    <name type="scientific">Actinoplanes friuliensis DSM 7358</name>
    <dbReference type="NCBI Taxonomy" id="1246995"/>
    <lineage>
        <taxon>Bacteria</taxon>
        <taxon>Bacillati</taxon>
        <taxon>Actinomycetota</taxon>
        <taxon>Actinomycetes</taxon>
        <taxon>Micromonosporales</taxon>
        <taxon>Micromonosporaceae</taxon>
        <taxon>Actinoplanes</taxon>
    </lineage>
</organism>
<evidence type="ECO:0000313" key="2">
    <source>
        <dbReference type="Proteomes" id="UP000017746"/>
    </source>
</evidence>
<dbReference type="KEGG" id="afs:AFR_02495"/>
<dbReference type="RefSeq" id="WP_023357731.1">
    <property type="nucleotide sequence ID" value="NC_022657.1"/>
</dbReference>
<accession>U5VP96</accession>
<sequence>MSVRVAAPVLVQEPALVLALVRESVLALVPVREPVPVLVRVRVLALGRVRMQMSVLAPVQAPARERVRVPVPVQARAFPVQVRAFPVQVQACPRQPVPARIRRLVVASLLALAPALRLPPEPTWAPRLGLLSVRARIRQLGPARTRPQVRA</sequence>